<proteinExistence type="inferred from homology"/>
<dbReference type="GO" id="GO:0045490">
    <property type="term" value="P:pectin catabolic process"/>
    <property type="evidence" value="ECO:0007669"/>
    <property type="project" value="TreeGrafter"/>
</dbReference>
<dbReference type="Gene3D" id="2.160.20.10">
    <property type="entry name" value="Single-stranded right-handed beta-helix, Pectin lyase-like"/>
    <property type="match status" value="1"/>
</dbReference>
<organism evidence="13 14">
    <name type="scientific">Ditylenchus dipsaci</name>
    <dbReference type="NCBI Taxonomy" id="166011"/>
    <lineage>
        <taxon>Eukaryota</taxon>
        <taxon>Metazoa</taxon>
        <taxon>Ecdysozoa</taxon>
        <taxon>Nematoda</taxon>
        <taxon>Chromadorea</taxon>
        <taxon>Rhabditida</taxon>
        <taxon>Tylenchina</taxon>
        <taxon>Tylenchomorpha</taxon>
        <taxon>Sphaerularioidea</taxon>
        <taxon>Anguinidae</taxon>
        <taxon>Anguininae</taxon>
        <taxon>Ditylenchus</taxon>
    </lineage>
</organism>
<accession>A0A915DHI8</accession>
<keyword evidence="8" id="KW-0106">Calcium</keyword>
<keyword evidence="9" id="KW-0456">Lyase</keyword>
<dbReference type="GO" id="GO:0030570">
    <property type="term" value="F:pectate lyase activity"/>
    <property type="evidence" value="ECO:0007669"/>
    <property type="project" value="UniProtKB-EC"/>
</dbReference>
<evidence type="ECO:0000256" key="3">
    <source>
        <dbReference type="ARBA" id="ARBA00004613"/>
    </source>
</evidence>
<comment type="cofactor">
    <cofactor evidence="2">
        <name>Ca(2+)</name>
        <dbReference type="ChEBI" id="CHEBI:29108"/>
    </cofactor>
</comment>
<dbReference type="WBParaSite" id="jg19934">
    <property type="protein sequence ID" value="jg19934"/>
    <property type="gene ID" value="jg19934"/>
</dbReference>
<feature type="chain" id="PRO_5037494778" description="Probable pectate lyase F" evidence="12">
    <location>
        <begin position="22"/>
        <end position="261"/>
    </location>
</feature>
<evidence type="ECO:0000256" key="11">
    <source>
        <dbReference type="ARBA" id="ARBA00039895"/>
    </source>
</evidence>
<evidence type="ECO:0000256" key="1">
    <source>
        <dbReference type="ARBA" id="ARBA00000695"/>
    </source>
</evidence>
<evidence type="ECO:0000256" key="9">
    <source>
        <dbReference type="ARBA" id="ARBA00023239"/>
    </source>
</evidence>
<dbReference type="InterPro" id="IPR012334">
    <property type="entry name" value="Pectin_lyas_fold"/>
</dbReference>
<evidence type="ECO:0000313" key="14">
    <source>
        <dbReference type="WBParaSite" id="jg19934"/>
    </source>
</evidence>
<dbReference type="PANTHER" id="PTHR33407">
    <property type="entry name" value="PECTATE LYASE F-RELATED"/>
    <property type="match status" value="1"/>
</dbReference>
<keyword evidence="6" id="KW-0964">Secreted</keyword>
<keyword evidence="7 12" id="KW-0732">Signal</keyword>
<reference evidence="14" key="1">
    <citation type="submission" date="2022-11" db="UniProtKB">
        <authorList>
            <consortium name="WormBaseParasite"/>
        </authorList>
    </citation>
    <scope>IDENTIFICATION</scope>
</reference>
<comment type="similarity">
    <text evidence="4">Belongs to the polysaccharide lyase 3 family.</text>
</comment>
<sequence length="261" mass="28422">MFYQVIFLIAFLFTTFEIAHCDFWPAATADIMVNATILINASQLFDCNYTRYIPNPTILGSGNQKERQKAVFQLSDSATLQNCIIGAAAGTDGSADGVHCIGNGCTIINVWFEDVGEDAITFYGLNSSNIKYTVRGGGARNAVDKIFQFDGKGTAYIYDFWADTFARFLRHCGNCANQYERHSVLSNITAYNGTAGQFIAGVNFNYNDSATITGLKLGGASEHQVHACKRFTGVTTGEPVSNGTDADGKYCIYNPADITYL</sequence>
<feature type="signal peptide" evidence="12">
    <location>
        <begin position="1"/>
        <end position="21"/>
    </location>
</feature>
<evidence type="ECO:0000256" key="7">
    <source>
        <dbReference type="ARBA" id="ARBA00022729"/>
    </source>
</evidence>
<evidence type="ECO:0000256" key="10">
    <source>
        <dbReference type="ARBA" id="ARBA00025679"/>
    </source>
</evidence>
<comment type="subcellular location">
    <subcellularLocation>
        <location evidence="3">Secreted</location>
    </subcellularLocation>
</comment>
<evidence type="ECO:0000256" key="12">
    <source>
        <dbReference type="SAM" id="SignalP"/>
    </source>
</evidence>
<evidence type="ECO:0000256" key="2">
    <source>
        <dbReference type="ARBA" id="ARBA00001913"/>
    </source>
</evidence>
<keyword evidence="13" id="KW-1185">Reference proteome</keyword>
<evidence type="ECO:0000256" key="6">
    <source>
        <dbReference type="ARBA" id="ARBA00022525"/>
    </source>
</evidence>
<dbReference type="InterPro" id="IPR004898">
    <property type="entry name" value="Pectate_lyase_PlyH/PlyE-like"/>
</dbReference>
<protein>
    <recommendedName>
        <fullName evidence="11">Probable pectate lyase F</fullName>
        <ecNumber evidence="5">4.2.2.2</ecNumber>
    </recommendedName>
</protein>
<dbReference type="InterPro" id="IPR011050">
    <property type="entry name" value="Pectin_lyase_fold/virulence"/>
</dbReference>
<comment type="catalytic activity">
    <reaction evidence="1">
        <text>Eliminative cleavage of (1-&gt;4)-alpha-D-galacturonan to give oligosaccharides with 4-deoxy-alpha-D-galact-4-enuronosyl groups at their non-reducing ends.</text>
        <dbReference type="EC" id="4.2.2.2"/>
    </reaction>
</comment>
<dbReference type="AlphaFoldDB" id="A0A915DHI8"/>
<dbReference type="Pfam" id="PF03211">
    <property type="entry name" value="Pectate_lyase"/>
    <property type="match status" value="1"/>
</dbReference>
<dbReference type="SUPFAM" id="SSF51126">
    <property type="entry name" value="Pectin lyase-like"/>
    <property type="match status" value="1"/>
</dbReference>
<dbReference type="GO" id="GO:0005576">
    <property type="term" value="C:extracellular region"/>
    <property type="evidence" value="ECO:0007669"/>
    <property type="project" value="UniProtKB-SubCell"/>
</dbReference>
<dbReference type="EC" id="4.2.2.2" evidence="5"/>
<evidence type="ECO:0000313" key="13">
    <source>
        <dbReference type="Proteomes" id="UP000887574"/>
    </source>
</evidence>
<dbReference type="PANTHER" id="PTHR33407:SF9">
    <property type="entry name" value="PECTATE LYASE F-RELATED"/>
    <property type="match status" value="1"/>
</dbReference>
<comment type="function">
    <text evidence="10">Pectinolytic enzyme consist of four classes of enzymes: pectin lyase, polygalacturonase, pectin methylesterase and rhamnogalacturonase. Among pectinolytic enzymes, pectin lyase is the most important in depolymerization of pectin, since it cleaves internal glycosidic bonds of highly methylated pectins. Favors pectate, the anion, over pectin, the methyl ester.</text>
</comment>
<evidence type="ECO:0000256" key="4">
    <source>
        <dbReference type="ARBA" id="ARBA00006463"/>
    </source>
</evidence>
<evidence type="ECO:0000256" key="5">
    <source>
        <dbReference type="ARBA" id="ARBA00012272"/>
    </source>
</evidence>
<name>A0A915DHI8_9BILA</name>
<dbReference type="Proteomes" id="UP000887574">
    <property type="component" value="Unplaced"/>
</dbReference>
<evidence type="ECO:0000256" key="8">
    <source>
        <dbReference type="ARBA" id="ARBA00022837"/>
    </source>
</evidence>